<reference evidence="7 8" key="1">
    <citation type="submission" date="2016-04" db="EMBL/GenBank/DDBJ databases">
        <title>Complete genome sequence and analysis of deep-sea sediment isolate, Amycolatopsis sp. WP1.</title>
        <authorList>
            <person name="Wang H."/>
            <person name="Chen S."/>
            <person name="Wu Q."/>
        </authorList>
    </citation>
    <scope>NUCLEOTIDE SEQUENCE [LARGE SCALE GENOMIC DNA]</scope>
    <source>
        <strain evidence="7 8">WP1</strain>
    </source>
</reference>
<dbReference type="InterPro" id="IPR002491">
    <property type="entry name" value="ABC_transptr_periplasmic_BD"/>
</dbReference>
<comment type="subcellular location">
    <subcellularLocation>
        <location evidence="1">Cell envelope</location>
    </subcellularLocation>
</comment>
<organism evidence="7 8">
    <name type="scientific">Amycolatopsis albispora</name>
    <dbReference type="NCBI Taxonomy" id="1804986"/>
    <lineage>
        <taxon>Bacteria</taxon>
        <taxon>Bacillati</taxon>
        <taxon>Actinomycetota</taxon>
        <taxon>Actinomycetes</taxon>
        <taxon>Pseudonocardiales</taxon>
        <taxon>Pseudonocardiaceae</taxon>
        <taxon>Amycolatopsis</taxon>
    </lineage>
</organism>
<dbReference type="PROSITE" id="PS51257">
    <property type="entry name" value="PROKAR_LIPOPROTEIN"/>
    <property type="match status" value="1"/>
</dbReference>
<dbReference type="GO" id="GO:0030288">
    <property type="term" value="C:outer membrane-bounded periplasmic space"/>
    <property type="evidence" value="ECO:0007669"/>
    <property type="project" value="TreeGrafter"/>
</dbReference>
<keyword evidence="8" id="KW-1185">Reference proteome</keyword>
<feature type="domain" description="Fe/B12 periplasmic-binding" evidence="6">
    <location>
        <begin position="52"/>
        <end position="323"/>
    </location>
</feature>
<evidence type="ECO:0000313" key="8">
    <source>
        <dbReference type="Proteomes" id="UP000250434"/>
    </source>
</evidence>
<feature type="signal peptide" evidence="5">
    <location>
        <begin position="1"/>
        <end position="26"/>
    </location>
</feature>
<protein>
    <recommendedName>
        <fullName evidence="6">Fe/B12 periplasmic-binding domain-containing protein</fullName>
    </recommendedName>
</protein>
<name>A0A344LBH2_9PSEU</name>
<dbReference type="Gene3D" id="3.40.50.1980">
    <property type="entry name" value="Nitrogenase molybdenum iron protein domain"/>
    <property type="match status" value="2"/>
</dbReference>
<evidence type="ECO:0000259" key="6">
    <source>
        <dbReference type="PROSITE" id="PS50983"/>
    </source>
</evidence>
<keyword evidence="3" id="KW-0813">Transport</keyword>
<dbReference type="KEGG" id="aab:A4R43_25310"/>
<dbReference type="Proteomes" id="UP000250434">
    <property type="component" value="Chromosome"/>
</dbReference>
<dbReference type="PANTHER" id="PTHR30532:SF24">
    <property type="entry name" value="FERRIC ENTEROBACTIN-BINDING PERIPLASMIC PROTEIN FEPB"/>
    <property type="match status" value="1"/>
</dbReference>
<dbReference type="OrthoDB" id="1846031at2"/>
<comment type="similarity">
    <text evidence="2">Belongs to the bacterial solute-binding protein 8 family.</text>
</comment>
<evidence type="ECO:0000256" key="2">
    <source>
        <dbReference type="ARBA" id="ARBA00008814"/>
    </source>
</evidence>
<dbReference type="PANTHER" id="PTHR30532">
    <property type="entry name" value="IRON III DICITRATE-BINDING PERIPLASMIC PROTEIN"/>
    <property type="match status" value="1"/>
</dbReference>
<accession>A0A344LBH2</accession>
<dbReference type="Pfam" id="PF01497">
    <property type="entry name" value="Peripla_BP_2"/>
    <property type="match status" value="1"/>
</dbReference>
<dbReference type="SUPFAM" id="SSF53807">
    <property type="entry name" value="Helical backbone' metal receptor"/>
    <property type="match status" value="1"/>
</dbReference>
<evidence type="ECO:0000256" key="1">
    <source>
        <dbReference type="ARBA" id="ARBA00004196"/>
    </source>
</evidence>
<proteinExistence type="inferred from homology"/>
<dbReference type="InterPro" id="IPR051313">
    <property type="entry name" value="Bact_iron-sidero_bind"/>
</dbReference>
<feature type="chain" id="PRO_5016717047" description="Fe/B12 periplasmic-binding domain-containing protein" evidence="5">
    <location>
        <begin position="27"/>
        <end position="325"/>
    </location>
</feature>
<dbReference type="RefSeq" id="WP_113694633.1">
    <property type="nucleotide sequence ID" value="NZ_CP015163.1"/>
</dbReference>
<evidence type="ECO:0000256" key="3">
    <source>
        <dbReference type="ARBA" id="ARBA00022448"/>
    </source>
</evidence>
<dbReference type="EMBL" id="CP015163">
    <property type="protein sequence ID" value="AXB45396.1"/>
    <property type="molecule type" value="Genomic_DNA"/>
</dbReference>
<dbReference type="PROSITE" id="PS50983">
    <property type="entry name" value="FE_B12_PBP"/>
    <property type="match status" value="1"/>
</dbReference>
<dbReference type="AlphaFoldDB" id="A0A344LBH2"/>
<evidence type="ECO:0000313" key="7">
    <source>
        <dbReference type="EMBL" id="AXB45396.1"/>
    </source>
</evidence>
<evidence type="ECO:0000256" key="5">
    <source>
        <dbReference type="SAM" id="SignalP"/>
    </source>
</evidence>
<gene>
    <name evidence="7" type="ORF">A4R43_25310</name>
</gene>
<sequence>MLKRSFALVALVVLTLAGCSSGPEPAAGGNAAFSVTLQHAFGETTFTKRPERVVALGYNDLAVATAMGLNVVGAVKGYDPGVPQAPYLAKQHGPEVLALDMNGISFEKVAAYRPDVILAVSMVTLDAPGYEKLSQIAPTLPFESTLYGGSMQEDALRIGRAVGDEAGARRLVDQAAAEIAELKADLPGLAGRSYLFGQARGEVIPLVVGKDNQSTKFMSSLGLKVPDAFANVPTSADLAPGTIGLSYEQAEQLDSADALFMTYPSAVDKTTFEGNSLVQRLKVITEGRYQGVSSDAAQMLQAPNVAGVKWLLDQLRPALTRIGQV</sequence>
<keyword evidence="4 5" id="KW-0732">Signal</keyword>
<evidence type="ECO:0000256" key="4">
    <source>
        <dbReference type="ARBA" id="ARBA00022729"/>
    </source>
</evidence>
<dbReference type="GO" id="GO:1901678">
    <property type="term" value="P:iron coordination entity transport"/>
    <property type="evidence" value="ECO:0007669"/>
    <property type="project" value="UniProtKB-ARBA"/>
</dbReference>